<dbReference type="InterPro" id="IPR024079">
    <property type="entry name" value="MetalloPept_cat_dom_sf"/>
</dbReference>
<reference evidence="3 4" key="1">
    <citation type="submission" date="2020-09" db="EMBL/GenBank/DDBJ databases">
        <title>Pseudoxanthomonas sp. CAU 1598 isolated from sand of Yaerae Beach.</title>
        <authorList>
            <person name="Kim W."/>
        </authorList>
    </citation>
    <scope>NUCLEOTIDE SEQUENCE [LARGE SCALE GENOMIC DNA]</scope>
    <source>
        <strain evidence="3 4">CAU 1598</strain>
    </source>
</reference>
<feature type="signal peptide" evidence="2">
    <location>
        <begin position="1"/>
        <end position="23"/>
    </location>
</feature>
<accession>A0AAW3ZJY9</accession>
<evidence type="ECO:0000256" key="2">
    <source>
        <dbReference type="SAM" id="SignalP"/>
    </source>
</evidence>
<dbReference type="PROSITE" id="PS51257">
    <property type="entry name" value="PROKAR_LIPOPROTEIN"/>
    <property type="match status" value="1"/>
</dbReference>
<feature type="chain" id="PRO_5043890361" evidence="2">
    <location>
        <begin position="24"/>
        <end position="1373"/>
    </location>
</feature>
<evidence type="ECO:0000313" key="4">
    <source>
        <dbReference type="Proteomes" id="UP000613768"/>
    </source>
</evidence>
<gene>
    <name evidence="3" type="ORF">IFO71_11665</name>
</gene>
<comment type="caution">
    <text evidence="3">The sequence shown here is derived from an EMBL/GenBank/DDBJ whole genome shotgun (WGS) entry which is preliminary data.</text>
</comment>
<feature type="region of interest" description="Disordered" evidence="1">
    <location>
        <begin position="1345"/>
        <end position="1373"/>
    </location>
</feature>
<keyword evidence="4" id="KW-1185">Reference proteome</keyword>
<sequence length="1373" mass="149205">MLKRSIQLMVFLLMSCVSLIALAASEGSAPAGWLMVLAVDGEGWTIENVATLETSPRPKVAARGSWQARAVAAEGELLWQQAIDDPISSSFHHAPPRIALRLPALPIGARLEVLDHQRSVVFSRTLDLGVLARAQQSALELKRFHERLSLRDHSKCCAPASPLNAAPKTEVQISPAHLAELAKKAEAGKAAARDGVKNNTAASPVNVTIGVRHGESGAVVREGFLDLYARGSNGVVVRQSTDLSSIGADIQLTLDTGLLLVGFRNSESSRLSEESKSVQLTANTTITLEVFPAVRLAGRVLGREGESLADTNLSLQGAAASRSLRTNSEGRFSSFVRQGRRLDIDVYGPPAPYFARRWPDLRLEHDTEMDFEVPRGIVFNARMLTLEGQLLLDGQLGVRSTVRNGLLISSDGQGLHQLAAPPGNRVHVSGGNDQFYGSVGPMQVAEGDLIDVLVAPKVTLSGYVHDLEGQPIPAQCAWLGQRDPLLSGADAYCLVDSQGGLHARMPSQWIDTPAVLGFWSNDPSFLPTAKAIASTTAALDVLLERGVSVTGTLQDESGAPVMGQVRAYQDDSLHSSAESDSQGRFELFLPKGAISLTADRDNAVSAPVADSEYVHHLQLESATELTLIAPLERSVWTIDIDYSRCGNCDRYLPEVMLRVELVEQGGHRRNVYAWPDSDQRYRLSVAPGVYRASIQQAGFDADSLDRLDLRANANTTLARTRASYAHLQVRDRAGEPLPATAVGVLDASGRHRVTNLTDSQGRIELPSMPGGLLKVSSPVGGGVVGQVRALGSDGLAVADDLLLDSVEFHPLSAQPVPQLLYGDGEALGRLNILIIGDGYSHVTETFQDLNGNGIWDGIVHFDFDHDGVLDADESYNPVGEFNQPVHVGMRPSDLSEPFTDLNGDGLLSQNDPALFELHVRQLTKSLLASDYWQEHRDKLNVYALWLPSAQAGYSLYVANGSIERDTPLRMQHVAVTGMFSSDYFIVESLAQKYSELSDVVVALSNQPIAYARENVSGNHMNLAADASLHRLNGSVFAHEMGHAVAQLADEYIEFGQETPDPGPHVAANLIRIPDPDAAPWSAFIATPNRRLGAAHDIGVGIFEGGNYSADHYYRSQYNTLMKGEHGVYGVWNRALLAEHIAKLIGHAKPRHGLWWDPDRSGHGFDLELVDGSLSILWYTYRSDGTPTWYLASAPWVGGQWQADLLRFRNQPTVQSEVIGTLSFLYHDRENGVLAWEIDGEHGSARIEKFRFGDASPTPDHTGVWYDPSDPGWGFTFEEQGSTQAVVAYFYDHLGEATWAIGTGDRQSQTIPLLHMTGTHLCPLCSGEASTQHESIGQMTTLLHSETEGSVSMSTTRGASSWRREGVQVRRLNQ</sequence>
<proteinExistence type="predicted"/>
<keyword evidence="2" id="KW-0732">Signal</keyword>
<protein>
    <submittedName>
        <fullName evidence="3">Uncharacterized protein</fullName>
    </submittedName>
</protein>
<organism evidence="3 4">
    <name type="scientific">Pseudomarimonas arenosa</name>
    <dbReference type="NCBI Taxonomy" id="2774145"/>
    <lineage>
        <taxon>Bacteria</taxon>
        <taxon>Pseudomonadati</taxon>
        <taxon>Pseudomonadota</taxon>
        <taxon>Gammaproteobacteria</taxon>
        <taxon>Lysobacterales</taxon>
        <taxon>Lysobacteraceae</taxon>
        <taxon>Pseudomarimonas</taxon>
    </lineage>
</organism>
<feature type="compositionally biased region" description="Polar residues" evidence="1">
    <location>
        <begin position="1345"/>
        <end position="1358"/>
    </location>
</feature>
<dbReference type="Pfam" id="PF09471">
    <property type="entry name" value="Peptidase_M64"/>
    <property type="match status" value="1"/>
</dbReference>
<name>A0AAW3ZJY9_9GAMM</name>
<dbReference type="InterPro" id="IPR019026">
    <property type="entry name" value="Peptidase_M64_IgA"/>
</dbReference>
<dbReference type="GO" id="GO:0008237">
    <property type="term" value="F:metallopeptidase activity"/>
    <property type="evidence" value="ECO:0007669"/>
    <property type="project" value="InterPro"/>
</dbReference>
<dbReference type="Proteomes" id="UP000613768">
    <property type="component" value="Unassembled WGS sequence"/>
</dbReference>
<dbReference type="EMBL" id="JACYTR010000022">
    <property type="protein sequence ID" value="MBD8526395.1"/>
    <property type="molecule type" value="Genomic_DNA"/>
</dbReference>
<dbReference type="RefSeq" id="WP_192029817.1">
    <property type="nucleotide sequence ID" value="NZ_JACYTR010000022.1"/>
</dbReference>
<evidence type="ECO:0000256" key="1">
    <source>
        <dbReference type="SAM" id="MobiDB-lite"/>
    </source>
</evidence>
<evidence type="ECO:0000313" key="3">
    <source>
        <dbReference type="EMBL" id="MBD8526395.1"/>
    </source>
</evidence>
<dbReference type="Gene3D" id="3.40.390.10">
    <property type="entry name" value="Collagenase (Catalytic Domain)"/>
    <property type="match status" value="1"/>
</dbReference>